<dbReference type="GO" id="GO:0044205">
    <property type="term" value="P:'de novo' UMP biosynthetic process"/>
    <property type="evidence" value="ECO:0007669"/>
    <property type="project" value="UniProtKB-UniPathway"/>
</dbReference>
<dbReference type="Gene3D" id="3.20.20.70">
    <property type="entry name" value="Aldolase class I"/>
    <property type="match status" value="1"/>
</dbReference>
<keyword evidence="5" id="KW-0560">Oxidoreductase</keyword>
<dbReference type="AlphaFoldDB" id="A0A816JKI9"/>
<dbReference type="OrthoDB" id="14784at2759"/>
<reference evidence="7" key="1">
    <citation type="submission" date="2021-01" db="EMBL/GenBank/DDBJ databases">
        <authorList>
            <consortium name="Genoscope - CEA"/>
            <person name="William W."/>
        </authorList>
    </citation>
    <scope>NUCLEOTIDE SEQUENCE</scope>
</reference>
<evidence type="ECO:0000256" key="5">
    <source>
        <dbReference type="ARBA" id="ARBA00023002"/>
    </source>
</evidence>
<dbReference type="GO" id="GO:0006207">
    <property type="term" value="P:'de novo' pyrimidine nucleobase biosynthetic process"/>
    <property type="evidence" value="ECO:0007669"/>
    <property type="project" value="InterPro"/>
</dbReference>
<proteinExistence type="predicted"/>
<dbReference type="InterPro" id="IPR013785">
    <property type="entry name" value="Aldolase_TIM"/>
</dbReference>
<dbReference type="Proteomes" id="UP001295469">
    <property type="component" value="Chromosome C04"/>
</dbReference>
<dbReference type="PROSITE" id="PS00912">
    <property type="entry name" value="DHODEHASE_2"/>
    <property type="match status" value="1"/>
</dbReference>
<sequence>MPIYIFGESFVLHRYLSTFSSLISFSSSSSSFPHTNQRNRSVLPLLISSDGSLSSKPNVFLHLGKIPLIGCGGVRSGEDAYKKTRAGATIFQLYIGFAYGGPALIPQKTYLIHKEELVSLLERDGFKLIQEAIGADHR</sequence>
<dbReference type="PANTHER" id="PTHR48109:SF4">
    <property type="entry name" value="DIHYDROOROTATE DEHYDROGENASE (QUINONE), MITOCHONDRIAL"/>
    <property type="match status" value="1"/>
</dbReference>
<dbReference type="InterPro" id="IPR001295">
    <property type="entry name" value="Dihydroorotate_DH_CS"/>
</dbReference>
<dbReference type="GO" id="GO:0005737">
    <property type="term" value="C:cytoplasm"/>
    <property type="evidence" value="ECO:0007669"/>
    <property type="project" value="InterPro"/>
</dbReference>
<evidence type="ECO:0000313" key="7">
    <source>
        <dbReference type="EMBL" id="CAF1830642.1"/>
    </source>
</evidence>
<dbReference type="InterPro" id="IPR005720">
    <property type="entry name" value="Dihydroorotate_DH_cat"/>
</dbReference>
<dbReference type="UniPathway" id="UPA00070"/>
<evidence type="ECO:0000256" key="3">
    <source>
        <dbReference type="ARBA" id="ARBA00022630"/>
    </source>
</evidence>
<evidence type="ECO:0000256" key="4">
    <source>
        <dbReference type="ARBA" id="ARBA00022643"/>
    </source>
</evidence>
<dbReference type="SUPFAM" id="SSF51395">
    <property type="entry name" value="FMN-linked oxidoreductases"/>
    <property type="match status" value="1"/>
</dbReference>
<evidence type="ECO:0000259" key="6">
    <source>
        <dbReference type="Pfam" id="PF01180"/>
    </source>
</evidence>
<dbReference type="InterPro" id="IPR050074">
    <property type="entry name" value="DHO_dehydrogenase"/>
</dbReference>
<name>A0A816JKI9_BRANA</name>
<evidence type="ECO:0000256" key="2">
    <source>
        <dbReference type="ARBA" id="ARBA00004725"/>
    </source>
</evidence>
<gene>
    <name evidence="7" type="ORF">DARMORV10_C04P22220.1</name>
</gene>
<dbReference type="Pfam" id="PF01180">
    <property type="entry name" value="DHO_dh"/>
    <property type="match status" value="1"/>
</dbReference>
<dbReference type="PANTHER" id="PTHR48109">
    <property type="entry name" value="DIHYDROOROTATE DEHYDROGENASE (QUINONE), MITOCHONDRIAL-RELATED"/>
    <property type="match status" value="1"/>
</dbReference>
<accession>A0A816JKI9</accession>
<dbReference type="GO" id="GO:0004152">
    <property type="term" value="F:dihydroorotate dehydrogenase activity"/>
    <property type="evidence" value="ECO:0007669"/>
    <property type="project" value="UniProtKB-ARBA"/>
</dbReference>
<protein>
    <submittedName>
        <fullName evidence="7">(rape) hypothetical protein</fullName>
    </submittedName>
</protein>
<organism evidence="7">
    <name type="scientific">Brassica napus</name>
    <name type="common">Rape</name>
    <dbReference type="NCBI Taxonomy" id="3708"/>
    <lineage>
        <taxon>Eukaryota</taxon>
        <taxon>Viridiplantae</taxon>
        <taxon>Streptophyta</taxon>
        <taxon>Embryophyta</taxon>
        <taxon>Tracheophyta</taxon>
        <taxon>Spermatophyta</taxon>
        <taxon>Magnoliopsida</taxon>
        <taxon>eudicotyledons</taxon>
        <taxon>Gunneridae</taxon>
        <taxon>Pentapetalae</taxon>
        <taxon>rosids</taxon>
        <taxon>malvids</taxon>
        <taxon>Brassicales</taxon>
        <taxon>Brassicaceae</taxon>
        <taxon>Brassiceae</taxon>
        <taxon>Brassica</taxon>
    </lineage>
</organism>
<comment type="cofactor">
    <cofactor evidence="1">
        <name>FMN</name>
        <dbReference type="ChEBI" id="CHEBI:58210"/>
    </cofactor>
</comment>
<dbReference type="EMBL" id="HG994368">
    <property type="protein sequence ID" value="CAF1830642.1"/>
    <property type="molecule type" value="Genomic_DNA"/>
</dbReference>
<keyword evidence="3" id="KW-0285">Flavoprotein</keyword>
<feature type="domain" description="Dihydroorotate dehydrogenase catalytic" evidence="6">
    <location>
        <begin position="64"/>
        <end position="107"/>
    </location>
</feature>
<comment type="pathway">
    <text evidence="2">Pyrimidine metabolism; UMP biosynthesis via de novo pathway.</text>
</comment>
<evidence type="ECO:0000256" key="1">
    <source>
        <dbReference type="ARBA" id="ARBA00001917"/>
    </source>
</evidence>
<keyword evidence="4" id="KW-0288">FMN</keyword>